<dbReference type="GeneID" id="27328235"/>
<dbReference type="RefSeq" id="XP_016240793.1">
    <property type="nucleotide sequence ID" value="XM_016375517.1"/>
</dbReference>
<dbReference type="Pfam" id="PF24476">
    <property type="entry name" value="DUF7580"/>
    <property type="match status" value="1"/>
</dbReference>
<evidence type="ECO:0000313" key="2">
    <source>
        <dbReference type="EMBL" id="KIW20577.1"/>
    </source>
</evidence>
<organism evidence="2 3">
    <name type="scientific">Exophiala spinifera</name>
    <dbReference type="NCBI Taxonomy" id="91928"/>
    <lineage>
        <taxon>Eukaryota</taxon>
        <taxon>Fungi</taxon>
        <taxon>Dikarya</taxon>
        <taxon>Ascomycota</taxon>
        <taxon>Pezizomycotina</taxon>
        <taxon>Eurotiomycetes</taxon>
        <taxon>Chaetothyriomycetidae</taxon>
        <taxon>Chaetothyriales</taxon>
        <taxon>Herpotrichiellaceae</taxon>
        <taxon>Exophiala</taxon>
    </lineage>
</organism>
<sequence length="461" mass="52369">MKEMLDHIEHSDWGSLAIAQALEGVLGSFIEPFVDTVREISQKLLEIETKLLSRPTFWLALTMPQYEKSMKELRELNGDLLRIQSSVCSTTKRPSSRRYVADSGLRLTPEEVRVSPPGRHEEALRVSNWAQKVYAGLRIDFTLRCQEHRQHRCLFHLVPRTHLETNAFRFHVAIRHPIATVEKSNITSDAWLCIETQAKPLTVCRNTQDVGLCRQLSTLSPVCKIRSPMGVVDTDLTACFVPRDQMVSTSTSAMKSVGTVFREKCARSSESCHAAFNMFERFRLAHHVATAVLFFHTTPWLQRGWNIDQIYLMDGAICRGKSLNRTFEPCLDVAVTPSDANSLRRLGTERLIGSSDSLFRLGIFLLEIAFERPLQDLPEPRHSAFRMSQWKKELQIALYNQPLTSRIMGPAYSKIVKVCLESHPLGERKMTVVGSQPEKELYSNIVAELGALKNMSKGIWT</sequence>
<proteinExistence type="predicted"/>
<accession>A0A0D2A742</accession>
<dbReference type="HOGENOM" id="CLU_593161_0_0_1"/>
<dbReference type="PANTHER" id="PTHR35186:SF4">
    <property type="entry name" value="PRION-INHIBITION AND PROPAGATION HELO DOMAIN-CONTAINING PROTEIN"/>
    <property type="match status" value="1"/>
</dbReference>
<protein>
    <recommendedName>
        <fullName evidence="1">DUF7580 domain-containing protein</fullName>
    </recommendedName>
</protein>
<dbReference type="STRING" id="91928.A0A0D2A742"/>
<keyword evidence="3" id="KW-1185">Reference proteome</keyword>
<evidence type="ECO:0000259" key="1">
    <source>
        <dbReference type="Pfam" id="PF24476"/>
    </source>
</evidence>
<dbReference type="PANTHER" id="PTHR35186">
    <property type="entry name" value="ANK_REP_REGION DOMAIN-CONTAINING PROTEIN"/>
    <property type="match status" value="1"/>
</dbReference>
<name>A0A0D2A742_9EURO</name>
<reference evidence="2 3" key="1">
    <citation type="submission" date="2015-01" db="EMBL/GenBank/DDBJ databases">
        <title>The Genome Sequence of Exophiala spinifera CBS89968.</title>
        <authorList>
            <consortium name="The Broad Institute Genomics Platform"/>
            <person name="Cuomo C."/>
            <person name="de Hoog S."/>
            <person name="Gorbushina A."/>
            <person name="Stielow B."/>
            <person name="Teixiera M."/>
            <person name="Abouelleil A."/>
            <person name="Chapman S.B."/>
            <person name="Priest M."/>
            <person name="Young S.K."/>
            <person name="Wortman J."/>
            <person name="Nusbaum C."/>
            <person name="Birren B."/>
        </authorList>
    </citation>
    <scope>NUCLEOTIDE SEQUENCE [LARGE SCALE GENOMIC DNA]</scope>
    <source>
        <strain evidence="2 3">CBS 89968</strain>
    </source>
</reference>
<dbReference type="AlphaFoldDB" id="A0A0D2A742"/>
<dbReference type="Proteomes" id="UP000053328">
    <property type="component" value="Unassembled WGS sequence"/>
</dbReference>
<gene>
    <name evidence="2" type="ORF">PV08_01152</name>
</gene>
<feature type="domain" description="DUF7580" evidence="1">
    <location>
        <begin position="127"/>
        <end position="449"/>
    </location>
</feature>
<dbReference type="OrthoDB" id="4160356at2759"/>
<dbReference type="InterPro" id="IPR056002">
    <property type="entry name" value="DUF7580"/>
</dbReference>
<dbReference type="VEuPathDB" id="FungiDB:PV08_01152"/>
<evidence type="ECO:0000313" key="3">
    <source>
        <dbReference type="Proteomes" id="UP000053328"/>
    </source>
</evidence>
<dbReference type="EMBL" id="KN847492">
    <property type="protein sequence ID" value="KIW20577.1"/>
    <property type="molecule type" value="Genomic_DNA"/>
</dbReference>